<evidence type="ECO:0000313" key="3">
    <source>
        <dbReference type="EMBL" id="DAD91405.1"/>
    </source>
</evidence>
<keyword evidence="1" id="KW-0175">Coiled coil</keyword>
<organism evidence="3">
    <name type="scientific">Siphoviridae sp. ctS3r5</name>
    <dbReference type="NCBI Taxonomy" id="2826341"/>
    <lineage>
        <taxon>Viruses</taxon>
        <taxon>Duplodnaviria</taxon>
        <taxon>Heunggongvirae</taxon>
        <taxon>Uroviricota</taxon>
        <taxon>Caudoviricetes</taxon>
    </lineage>
</organism>
<protein>
    <submittedName>
        <fullName evidence="3">Baseplate component</fullName>
    </submittedName>
</protein>
<reference evidence="3" key="1">
    <citation type="journal article" date="2021" name="Proc. Natl. Acad. Sci. U.S.A.">
        <title>A Catalog of Tens of Thousands of Viruses from Human Metagenomes Reveals Hidden Associations with Chronic Diseases.</title>
        <authorList>
            <person name="Tisza M.J."/>
            <person name="Buck C.B."/>
        </authorList>
    </citation>
    <scope>NUCLEOTIDE SEQUENCE</scope>
    <source>
        <strain evidence="3">CtS3r5</strain>
    </source>
</reference>
<evidence type="ECO:0000256" key="1">
    <source>
        <dbReference type="SAM" id="Coils"/>
    </source>
</evidence>
<name>A0A8S5N9F9_9CAUD</name>
<feature type="compositionally biased region" description="Low complexity" evidence="2">
    <location>
        <begin position="183"/>
        <end position="196"/>
    </location>
</feature>
<dbReference type="EMBL" id="BK015112">
    <property type="protein sequence ID" value="DAD91405.1"/>
    <property type="molecule type" value="Genomic_DNA"/>
</dbReference>
<evidence type="ECO:0000256" key="2">
    <source>
        <dbReference type="SAM" id="MobiDB-lite"/>
    </source>
</evidence>
<dbReference type="Gene3D" id="1.20.5.320">
    <property type="entry name" value="6-Phosphogluconate Dehydrogenase, domain 3"/>
    <property type="match status" value="1"/>
</dbReference>
<proteinExistence type="predicted"/>
<sequence>MKHPIDYPQGVDDIPIVFTSRDYDLPVGAAVRVFVQKPSGKAVYNSLSNITGNTVTIQPEKQMTAEAGTAELQVEILDGKNTLLSFVYPIRVKKSLIKVDSGNGSNFIDEYLQKVQEAINQLEETKEEIIEMAERGDFSATVDAGETATLPPGESATVTNVGTKKDAVFNFGIPKGKTGETGPRGPQGIQGIQGPPGEDGEDGGNGIVTELGPGLFGMYVNENGHLIMVVTQGEEVPKFKIEEGRLKYILGEAGT</sequence>
<feature type="coiled-coil region" evidence="1">
    <location>
        <begin position="108"/>
        <end position="135"/>
    </location>
</feature>
<feature type="region of interest" description="Disordered" evidence="2">
    <location>
        <begin position="174"/>
        <end position="208"/>
    </location>
</feature>
<accession>A0A8S5N9F9</accession>